<evidence type="ECO:0000256" key="6">
    <source>
        <dbReference type="ARBA" id="ARBA00023186"/>
    </source>
</evidence>
<keyword evidence="6" id="KW-0143">Chaperone</keyword>
<dbReference type="EMBL" id="LT859958">
    <property type="protein sequence ID" value="SMX55100.1"/>
    <property type="molecule type" value="Genomic_DNA"/>
</dbReference>
<dbReference type="PANTHER" id="PTHR47861">
    <property type="entry name" value="FKBP-TYPE PEPTIDYL-PROLYL CIS-TRANS ISOMERASE SLYD"/>
    <property type="match status" value="1"/>
</dbReference>
<dbReference type="AlphaFoldDB" id="A0A1Y6KAR1"/>
<evidence type="ECO:0000256" key="7">
    <source>
        <dbReference type="ARBA" id="ARBA00023235"/>
    </source>
</evidence>
<comment type="function">
    <text evidence="8">Also involved in hydrogenase metallocenter assembly, probably by participating in the nickel insertion step. This function in hydrogenase biosynthesis requires chaperone activity and the presence of the metal-binding domain, but not PPIase activity.</text>
</comment>
<dbReference type="GO" id="GO:0005737">
    <property type="term" value="C:cytoplasm"/>
    <property type="evidence" value="ECO:0007669"/>
    <property type="project" value="UniProtKB-SubCell"/>
</dbReference>
<evidence type="ECO:0000256" key="10">
    <source>
        <dbReference type="RuleBase" id="RU003915"/>
    </source>
</evidence>
<dbReference type="InterPro" id="IPR001179">
    <property type="entry name" value="PPIase_FKBP_dom"/>
</dbReference>
<dbReference type="PANTHER" id="PTHR47861:SF3">
    <property type="entry name" value="FKBP-TYPE PEPTIDYL-PROLYL CIS-TRANS ISOMERASE SLYD"/>
    <property type="match status" value="1"/>
</dbReference>
<evidence type="ECO:0000256" key="8">
    <source>
        <dbReference type="ARBA" id="ARBA00037071"/>
    </source>
</evidence>
<feature type="domain" description="PPIase FKBP-type" evidence="11">
    <location>
        <begin position="12"/>
        <end position="81"/>
    </location>
</feature>
<evidence type="ECO:0000313" key="12">
    <source>
        <dbReference type="EMBL" id="SMX55100.1"/>
    </source>
</evidence>
<evidence type="ECO:0000256" key="1">
    <source>
        <dbReference type="ARBA" id="ARBA00000971"/>
    </source>
</evidence>
<sequence length="169" mass="18384">MAEKQITSVEKNVVVTMDYRLEVDGKEIDSGPIQFLQGHGNIIPGLEAEVEGMQLGEEKEVLVKAEDAYGKYDPELEIEVPLSSFPEDFEIKLGHPMRMQDDKGHVFTAVAMGISDEIVMLNLNHPLAGKDLLFKTRVSALRPATELEIAQGCLASACSGCTSSNCGNC</sequence>
<dbReference type="GO" id="GO:0042026">
    <property type="term" value="P:protein refolding"/>
    <property type="evidence" value="ECO:0007669"/>
    <property type="project" value="UniProtKB-ARBA"/>
</dbReference>
<dbReference type="PROSITE" id="PS50059">
    <property type="entry name" value="FKBP_PPIASE"/>
    <property type="match status" value="1"/>
</dbReference>
<dbReference type="KEGG" id="abat:CFX1CAM_2035"/>
<dbReference type="Proteomes" id="UP000195514">
    <property type="component" value="Chromosome I"/>
</dbReference>
<organism evidence="12 13">
    <name type="scientific">Candidatus Brevifilum fermentans</name>
    <dbReference type="NCBI Taxonomy" id="1986204"/>
    <lineage>
        <taxon>Bacteria</taxon>
        <taxon>Bacillati</taxon>
        <taxon>Chloroflexota</taxon>
        <taxon>Anaerolineae</taxon>
        <taxon>Anaerolineales</taxon>
        <taxon>Anaerolineaceae</taxon>
        <taxon>Candidatus Brevifilum</taxon>
    </lineage>
</organism>
<keyword evidence="5 9" id="KW-0697">Rotamase</keyword>
<dbReference type="EC" id="5.2.1.8" evidence="10"/>
<dbReference type="RefSeq" id="WP_087862889.1">
    <property type="nucleotide sequence ID" value="NZ_LT859958.1"/>
</dbReference>
<evidence type="ECO:0000256" key="3">
    <source>
        <dbReference type="ARBA" id="ARBA00006577"/>
    </source>
</evidence>
<accession>A0A1Y6KAR1</accession>
<dbReference type="GO" id="GO:0003755">
    <property type="term" value="F:peptidyl-prolyl cis-trans isomerase activity"/>
    <property type="evidence" value="ECO:0007669"/>
    <property type="project" value="UniProtKB-UniRule"/>
</dbReference>
<evidence type="ECO:0000256" key="2">
    <source>
        <dbReference type="ARBA" id="ARBA00004496"/>
    </source>
</evidence>
<keyword evidence="7 9" id="KW-0413">Isomerase</keyword>
<evidence type="ECO:0000256" key="5">
    <source>
        <dbReference type="ARBA" id="ARBA00023110"/>
    </source>
</evidence>
<comment type="catalytic activity">
    <reaction evidence="1 9 10">
        <text>[protein]-peptidylproline (omega=180) = [protein]-peptidylproline (omega=0)</text>
        <dbReference type="Rhea" id="RHEA:16237"/>
        <dbReference type="Rhea" id="RHEA-COMP:10747"/>
        <dbReference type="Rhea" id="RHEA-COMP:10748"/>
        <dbReference type="ChEBI" id="CHEBI:83833"/>
        <dbReference type="ChEBI" id="CHEBI:83834"/>
        <dbReference type="EC" id="5.2.1.8"/>
    </reaction>
</comment>
<dbReference type="InterPro" id="IPR046357">
    <property type="entry name" value="PPIase_dom_sf"/>
</dbReference>
<gene>
    <name evidence="12" type="ORF">CFX1CAM_2035</name>
</gene>
<name>A0A1Y6KAR1_9CHLR</name>
<proteinExistence type="inferred from homology"/>
<comment type="similarity">
    <text evidence="3 10">Belongs to the FKBP-type PPIase family.</text>
</comment>
<dbReference type="SUPFAM" id="SSF54534">
    <property type="entry name" value="FKBP-like"/>
    <property type="match status" value="1"/>
</dbReference>
<keyword evidence="13" id="KW-1185">Reference proteome</keyword>
<protein>
    <recommendedName>
        <fullName evidence="10">Peptidyl-prolyl cis-trans isomerase</fullName>
        <ecNumber evidence="10">5.2.1.8</ecNumber>
    </recommendedName>
</protein>
<evidence type="ECO:0000256" key="9">
    <source>
        <dbReference type="PROSITE-ProRule" id="PRU00277"/>
    </source>
</evidence>
<dbReference type="OrthoDB" id="280278at2"/>
<dbReference type="Gene3D" id="3.10.50.40">
    <property type="match status" value="1"/>
</dbReference>
<evidence type="ECO:0000259" key="11">
    <source>
        <dbReference type="PROSITE" id="PS50059"/>
    </source>
</evidence>
<evidence type="ECO:0000256" key="4">
    <source>
        <dbReference type="ARBA" id="ARBA00022490"/>
    </source>
</evidence>
<evidence type="ECO:0000313" key="13">
    <source>
        <dbReference type="Proteomes" id="UP000195514"/>
    </source>
</evidence>
<keyword evidence="4" id="KW-0963">Cytoplasm</keyword>
<reference evidence="13" key="1">
    <citation type="submission" date="2017-05" db="EMBL/GenBank/DDBJ databases">
        <authorList>
            <person name="Kirkegaard R."/>
            <person name="Mcilroy J S."/>
        </authorList>
    </citation>
    <scope>NUCLEOTIDE SEQUENCE [LARGE SCALE GENOMIC DNA]</scope>
</reference>
<comment type="subcellular location">
    <subcellularLocation>
        <location evidence="2">Cytoplasm</location>
    </subcellularLocation>
</comment>
<dbReference type="Pfam" id="PF00254">
    <property type="entry name" value="FKBP_C"/>
    <property type="match status" value="1"/>
</dbReference>